<evidence type="ECO:0000313" key="8">
    <source>
        <dbReference type="Proteomes" id="UP000296049"/>
    </source>
</evidence>
<dbReference type="GO" id="GO:0005765">
    <property type="term" value="C:lysosomal membrane"/>
    <property type="evidence" value="ECO:0007669"/>
    <property type="project" value="TreeGrafter"/>
</dbReference>
<feature type="non-terminal residue" evidence="7">
    <location>
        <position position="409"/>
    </location>
</feature>
<name>R0LY06_ANAPL</name>
<keyword evidence="4 6" id="KW-0406">Ion transport</keyword>
<keyword evidence="3 6" id="KW-0375">Hydrogen ion transport</keyword>
<dbReference type="PANTHER" id="PTHR10137:SF4">
    <property type="entry name" value="V-TYPE PROTON ATPASE SUBUNIT C 2"/>
    <property type="match status" value="1"/>
</dbReference>
<accession>R0LY06</accession>
<evidence type="ECO:0000256" key="6">
    <source>
        <dbReference type="RuleBase" id="RU364010"/>
    </source>
</evidence>
<dbReference type="FunFam" id="1.20.1460.10:FF:000004">
    <property type="entry name" value="V-type proton ATPase subunit C"/>
    <property type="match status" value="1"/>
</dbReference>
<evidence type="ECO:0000256" key="5">
    <source>
        <dbReference type="ARBA" id="ARBA00046006"/>
    </source>
</evidence>
<gene>
    <name evidence="7" type="ORF">Anapl_08383</name>
</gene>
<dbReference type="Gene3D" id="1.20.1460.10">
    <property type="entry name" value="subunit c (vma5p) of the yeast v-atpase, domain 2"/>
    <property type="match status" value="2"/>
</dbReference>
<dbReference type="PANTHER" id="PTHR10137">
    <property type="entry name" value="V-TYPE PROTON ATPASE SUBUNIT C"/>
    <property type="match status" value="1"/>
</dbReference>
<evidence type="ECO:0000256" key="1">
    <source>
        <dbReference type="ARBA" id="ARBA00006138"/>
    </source>
</evidence>
<evidence type="ECO:0000256" key="2">
    <source>
        <dbReference type="ARBA" id="ARBA00022448"/>
    </source>
</evidence>
<dbReference type="AlphaFoldDB" id="R0LY06"/>
<keyword evidence="2 6" id="KW-0813">Transport</keyword>
<protein>
    <recommendedName>
        <fullName evidence="6">V-type proton ATPase subunit C</fullName>
    </recommendedName>
</protein>
<proteinExistence type="inferred from homology"/>
<dbReference type="Proteomes" id="UP000296049">
    <property type="component" value="Unassembled WGS sequence"/>
</dbReference>
<sequence length="409" mass="46816">MSEFWLISAPGDKTNLQAWERMNTVTLKSNLSSNSKFHIPDLKVGTLDALVGLSDELGKLDSFAESVIKKIAQYIGEVMEDSKDKVQENLLANGVDLISYLTRFEWDMAKYPIKQPLKNILEALSKQMTQIETDLKTRSAAYNNIKGNLQNLEKKTVGNLLTRTLADIVHKEDFVLNSEYLITLLVVVPKSSYIQWQKTYESLSDMVVPRSTKMIAEDAEGGLFTVTLFRKVMEDFKAKARENRFMVREFYFDEKELKCEKEELMKLASDKKQQYQPVVGSMVLAMEQLQGVKGIMVPLRLSSQGPLLRWLKVNFSEAFVAWIHVKALRVFVESVLRYGLPVNFQAMLLQPNRKSIKRLRDVLNVVFKHLDEVAAASIMDPGMDIPGLQLSNQEYYPYVYFKIDLSLLD</sequence>
<reference evidence="8" key="1">
    <citation type="journal article" date="2013" name="Nat. Genet.">
        <title>The duck genome and transcriptome provide insight into an avian influenza virus reservoir species.</title>
        <authorList>
            <person name="Huang Y."/>
            <person name="Li Y."/>
            <person name="Burt D.W."/>
            <person name="Chen H."/>
            <person name="Zhang Y."/>
            <person name="Qian W."/>
            <person name="Kim H."/>
            <person name="Gan S."/>
            <person name="Zhao Y."/>
            <person name="Li J."/>
            <person name="Yi K."/>
            <person name="Feng H."/>
            <person name="Zhu P."/>
            <person name="Li B."/>
            <person name="Liu Q."/>
            <person name="Fairley S."/>
            <person name="Magor K.E."/>
            <person name="Du Z."/>
            <person name="Hu X."/>
            <person name="Goodman L."/>
            <person name="Tafer H."/>
            <person name="Vignal A."/>
            <person name="Lee T."/>
            <person name="Kim K.W."/>
            <person name="Sheng Z."/>
            <person name="An Y."/>
            <person name="Searle S."/>
            <person name="Herrero J."/>
            <person name="Groenen M.A."/>
            <person name="Crooijmans R.P."/>
            <person name="Faraut T."/>
            <person name="Cai Q."/>
            <person name="Webster R.G."/>
            <person name="Aldridge J.R."/>
            <person name="Warren W.C."/>
            <person name="Bartschat S."/>
            <person name="Kehr S."/>
            <person name="Marz M."/>
            <person name="Stadler P.F."/>
            <person name="Smith J."/>
            <person name="Kraus R.H."/>
            <person name="Zhao Y."/>
            <person name="Ren L."/>
            <person name="Fei J."/>
            <person name="Morisson M."/>
            <person name="Kaiser P."/>
            <person name="Griffin D.K."/>
            <person name="Rao M."/>
            <person name="Pitel F."/>
            <person name="Wang J."/>
            <person name="Li N."/>
        </authorList>
    </citation>
    <scope>NUCLEOTIDE SEQUENCE [LARGE SCALE GENOMIC DNA]</scope>
</reference>
<dbReference type="SUPFAM" id="SSF118203">
    <property type="entry name" value="Vacuolar ATP synthase subunit C"/>
    <property type="match status" value="1"/>
</dbReference>
<dbReference type="Pfam" id="PF03223">
    <property type="entry name" value="V-ATPase_C"/>
    <property type="match status" value="1"/>
</dbReference>
<comment type="subunit">
    <text evidence="6">V-ATPase is a heteromultimeric enzyme made up of two complexes: the ATP-hydrolytic V1 complex and the proton translocation V0 complex. The V1 complex consists of three catalytic AB heterodimers that form a heterohexamer, three peripheral stalks each consisting of EG heterodimers, one central rotor including subunits D and F, and the regulatory subunits C and H. The proton translocation complex V0 consists of the proton transport subunit a, a ring of proteolipid subunits c9c'', rotary subunit d, subunits e and f, and two accessory subunits.</text>
</comment>
<dbReference type="GO" id="GO:0000221">
    <property type="term" value="C:vacuolar proton-transporting V-type ATPase, V1 domain"/>
    <property type="evidence" value="ECO:0007669"/>
    <property type="project" value="TreeGrafter"/>
</dbReference>
<dbReference type="FunFam" id="3.30.70.100:FF:000002">
    <property type="entry name" value="V-type proton ATPase subunit C"/>
    <property type="match status" value="1"/>
</dbReference>
<organism evidence="7 8">
    <name type="scientific">Anas platyrhynchos</name>
    <name type="common">Mallard</name>
    <name type="synonym">Anas boschas</name>
    <dbReference type="NCBI Taxonomy" id="8839"/>
    <lineage>
        <taxon>Eukaryota</taxon>
        <taxon>Metazoa</taxon>
        <taxon>Chordata</taxon>
        <taxon>Craniata</taxon>
        <taxon>Vertebrata</taxon>
        <taxon>Euteleostomi</taxon>
        <taxon>Archelosauria</taxon>
        <taxon>Archosauria</taxon>
        <taxon>Dinosauria</taxon>
        <taxon>Saurischia</taxon>
        <taxon>Theropoda</taxon>
        <taxon>Coelurosauria</taxon>
        <taxon>Aves</taxon>
        <taxon>Neognathae</taxon>
        <taxon>Galloanserae</taxon>
        <taxon>Anseriformes</taxon>
        <taxon>Anatidae</taxon>
        <taxon>Anatinae</taxon>
        <taxon>Anas</taxon>
    </lineage>
</organism>
<dbReference type="GO" id="GO:0046961">
    <property type="term" value="F:proton-transporting ATPase activity, rotational mechanism"/>
    <property type="evidence" value="ECO:0007669"/>
    <property type="project" value="InterPro"/>
</dbReference>
<dbReference type="EMBL" id="KB742696">
    <property type="protein sequence ID" value="EOB05348.1"/>
    <property type="molecule type" value="Genomic_DNA"/>
</dbReference>
<dbReference type="InterPro" id="IPR004907">
    <property type="entry name" value="ATPase_V1-cplx_csu"/>
</dbReference>
<evidence type="ECO:0000313" key="7">
    <source>
        <dbReference type="EMBL" id="EOB05348.1"/>
    </source>
</evidence>
<dbReference type="CDD" id="cd14785">
    <property type="entry name" value="V-ATPase_C"/>
    <property type="match status" value="1"/>
</dbReference>
<evidence type="ECO:0000256" key="3">
    <source>
        <dbReference type="ARBA" id="ARBA00022781"/>
    </source>
</evidence>
<keyword evidence="8" id="KW-1185">Reference proteome</keyword>
<comment type="function">
    <text evidence="5 6">Subunit of the V1 complex of vacuolar(H+)-ATPase (V-ATPase), a multisubunit enzyme composed of a peripheral complex (V1) that hydrolyzes ATP and a membrane integral complex (V0) that translocates protons. V-ATPase is responsible for acidifying and maintaining the pH of intracellular compartments and in some cell types, is targeted to the plasma membrane, where it is responsible for acidifying the extracellular environment. Subunit C is necessary for the assembly of the catalytic sector of the enzyme and is likely to have a specific function in its catalytic activity.</text>
</comment>
<comment type="similarity">
    <text evidence="1 6">Belongs to the V-ATPase C subunit family.</text>
</comment>
<evidence type="ECO:0000256" key="4">
    <source>
        <dbReference type="ARBA" id="ARBA00023065"/>
    </source>
</evidence>
<dbReference type="InterPro" id="IPR036132">
    <property type="entry name" value="Vac_ATP_synth_c_sf"/>
</dbReference>